<evidence type="ECO:0000256" key="2">
    <source>
        <dbReference type="ARBA" id="ARBA00023025"/>
    </source>
</evidence>
<name>A0A093RRC6_9GAMM</name>
<comment type="similarity">
    <text evidence="1">Belongs to the colicins ColE2/ColE8/ColE9 and pyocins S1/S2 family.</text>
</comment>
<accession>A0A093RRC6</accession>
<evidence type="ECO:0000256" key="1">
    <source>
        <dbReference type="ARBA" id="ARBA00009346"/>
    </source>
</evidence>
<proteinExistence type="inferred from homology"/>
<dbReference type="InterPro" id="IPR000290">
    <property type="entry name" value="Colicin_pyocin"/>
</dbReference>
<dbReference type="CDD" id="cd16363">
    <property type="entry name" value="Col_Im_like"/>
    <property type="match status" value="1"/>
</dbReference>
<organism evidence="3 4">
    <name type="scientific">Pectobacterium betavasculorum</name>
    <dbReference type="NCBI Taxonomy" id="55207"/>
    <lineage>
        <taxon>Bacteria</taxon>
        <taxon>Pseudomonadati</taxon>
        <taxon>Pseudomonadota</taxon>
        <taxon>Gammaproteobacteria</taxon>
        <taxon>Enterobacterales</taxon>
        <taxon>Pectobacteriaceae</taxon>
        <taxon>Pectobacterium</taxon>
    </lineage>
</organism>
<evidence type="ECO:0000313" key="4">
    <source>
        <dbReference type="Proteomes" id="UP000032874"/>
    </source>
</evidence>
<protein>
    <submittedName>
        <fullName evidence="3">Colicin transporter</fullName>
    </submittedName>
</protein>
<dbReference type="GO" id="GO:0030153">
    <property type="term" value="P:bacteriocin immunity"/>
    <property type="evidence" value="ECO:0007669"/>
    <property type="project" value="UniProtKB-KW"/>
</dbReference>
<dbReference type="eggNOG" id="ENOG50334X2">
    <property type="taxonomic scope" value="Bacteria"/>
</dbReference>
<dbReference type="STRING" id="55207.KP22_11715"/>
<dbReference type="EMBL" id="JQHM01000003">
    <property type="protein sequence ID" value="KFX05365.1"/>
    <property type="molecule type" value="Genomic_DNA"/>
</dbReference>
<sequence length="87" mass="9995">MEIKNSIAKYTEADFLSFIKEIVLENVAEIDERLDVLLDNFEKIIEHPEGTDLIYYASSDGERTPEAITTRVKEWRDKNGKSGFKIG</sequence>
<dbReference type="RefSeq" id="WP_039324359.1">
    <property type="nucleotide sequence ID" value="NZ_JQHM01000003.1"/>
</dbReference>
<dbReference type="Gene3D" id="1.10.1200.20">
    <property type="entry name" value="Colicin E immunity protein"/>
    <property type="match status" value="1"/>
</dbReference>
<dbReference type="AlphaFoldDB" id="A0A093RRC6"/>
<dbReference type="PRINTS" id="PR01299">
    <property type="entry name" value="PYOCIN"/>
</dbReference>
<evidence type="ECO:0000313" key="3">
    <source>
        <dbReference type="EMBL" id="KFX05365.1"/>
    </source>
</evidence>
<gene>
    <name evidence="3" type="ORF">KP22_11715</name>
</gene>
<dbReference type="SUPFAM" id="SSF47345">
    <property type="entry name" value="Colicin E immunity proteins"/>
    <property type="match status" value="1"/>
</dbReference>
<reference evidence="3 4" key="1">
    <citation type="submission" date="2014-08" db="EMBL/GenBank/DDBJ databases">
        <title>Genome sequences of NCPPB Pectobacterium isolates.</title>
        <authorList>
            <person name="Glover R.H."/>
            <person name="Sapp M."/>
            <person name="Elphinstone J."/>
        </authorList>
    </citation>
    <scope>NUCLEOTIDE SEQUENCE [LARGE SCALE GENOMIC DNA]</scope>
    <source>
        <strain evidence="3 4">NCPPB 2795</strain>
    </source>
</reference>
<keyword evidence="2" id="KW-0079">Bacteriocin immunity</keyword>
<dbReference type="InterPro" id="IPR035900">
    <property type="entry name" value="Colicin_E_sf"/>
</dbReference>
<dbReference type="GO" id="GO:0015643">
    <property type="term" value="F:toxic substance binding"/>
    <property type="evidence" value="ECO:0007669"/>
    <property type="project" value="InterPro"/>
</dbReference>
<dbReference type="Pfam" id="PF01320">
    <property type="entry name" value="Colicin_Pyocin"/>
    <property type="match status" value="1"/>
</dbReference>
<comment type="caution">
    <text evidence="3">The sequence shown here is derived from an EMBL/GenBank/DDBJ whole genome shotgun (WGS) entry which is preliminary data.</text>
</comment>
<dbReference type="Proteomes" id="UP000032874">
    <property type="component" value="Unassembled WGS sequence"/>
</dbReference>